<name>A0ABY0CN88_9DELT</name>
<feature type="compositionally biased region" description="Acidic residues" evidence="4">
    <location>
        <begin position="399"/>
        <end position="414"/>
    </location>
</feature>
<dbReference type="SUPFAM" id="SSF48452">
    <property type="entry name" value="TPR-like"/>
    <property type="match status" value="1"/>
</dbReference>
<keyword evidence="2 3" id="KW-0802">TPR repeat</keyword>
<feature type="chain" id="PRO_5045463517" evidence="5">
    <location>
        <begin position="25"/>
        <end position="424"/>
    </location>
</feature>
<evidence type="ECO:0000256" key="2">
    <source>
        <dbReference type="ARBA" id="ARBA00022803"/>
    </source>
</evidence>
<evidence type="ECO:0000256" key="1">
    <source>
        <dbReference type="ARBA" id="ARBA00022737"/>
    </source>
</evidence>
<feature type="signal peptide" evidence="5">
    <location>
        <begin position="1"/>
        <end position="24"/>
    </location>
</feature>
<dbReference type="InterPro" id="IPR013105">
    <property type="entry name" value="TPR_2"/>
</dbReference>
<dbReference type="SMART" id="SM00028">
    <property type="entry name" value="TPR"/>
    <property type="match status" value="3"/>
</dbReference>
<feature type="repeat" description="TPR" evidence="3">
    <location>
        <begin position="86"/>
        <end position="119"/>
    </location>
</feature>
<evidence type="ECO:0000313" key="7">
    <source>
        <dbReference type="Proteomes" id="UP000282926"/>
    </source>
</evidence>
<accession>A0ABY0CN88</accession>
<dbReference type="Gene3D" id="1.25.40.10">
    <property type="entry name" value="Tetratricopeptide repeat domain"/>
    <property type="match status" value="1"/>
</dbReference>
<dbReference type="InterPro" id="IPR052943">
    <property type="entry name" value="TMTC_O-mannosyl-trnsfr"/>
</dbReference>
<evidence type="ECO:0000256" key="4">
    <source>
        <dbReference type="SAM" id="MobiDB-lite"/>
    </source>
</evidence>
<feature type="repeat" description="TPR" evidence="3">
    <location>
        <begin position="120"/>
        <end position="153"/>
    </location>
</feature>
<dbReference type="PANTHER" id="PTHR44809:SF1">
    <property type="entry name" value="PROTEIN O-MANNOSYL-TRANSFERASE TMTC1"/>
    <property type="match status" value="1"/>
</dbReference>
<gene>
    <name evidence="6" type="ORF">EA187_18940</name>
</gene>
<reference evidence="6 7" key="1">
    <citation type="submission" date="2019-01" db="EMBL/GenBank/DDBJ databases">
        <title>Lujinxingia litoralis gen. nov., sp. nov. and Lujinxingia sediminis gen. nov., sp. nov., new members in the order Bradymonadales, isolated from coastal sediment.</title>
        <authorList>
            <person name="Li C.-M."/>
        </authorList>
    </citation>
    <scope>NUCLEOTIDE SEQUENCE [LARGE SCALE GENOMIC DNA]</scope>
    <source>
        <strain evidence="6 7">SEH01</strain>
    </source>
</reference>
<dbReference type="Proteomes" id="UP000282926">
    <property type="component" value="Unassembled WGS sequence"/>
</dbReference>
<comment type="caution">
    <text evidence="6">The sequence shown here is derived from an EMBL/GenBank/DDBJ whole genome shotgun (WGS) entry which is preliminary data.</text>
</comment>
<proteinExistence type="predicted"/>
<dbReference type="Pfam" id="PF07719">
    <property type="entry name" value="TPR_2"/>
    <property type="match status" value="1"/>
</dbReference>
<dbReference type="EMBL" id="SADD01000018">
    <property type="protein sequence ID" value="RVU41422.1"/>
    <property type="molecule type" value="Genomic_DNA"/>
</dbReference>
<organism evidence="6 7">
    <name type="scientific">Lujinxingia sediminis</name>
    <dbReference type="NCBI Taxonomy" id="2480984"/>
    <lineage>
        <taxon>Bacteria</taxon>
        <taxon>Deltaproteobacteria</taxon>
        <taxon>Bradymonadales</taxon>
        <taxon>Lujinxingiaceae</taxon>
        <taxon>Lujinxingia</taxon>
    </lineage>
</organism>
<dbReference type="PROSITE" id="PS50005">
    <property type="entry name" value="TPR"/>
    <property type="match status" value="2"/>
</dbReference>
<evidence type="ECO:0000313" key="6">
    <source>
        <dbReference type="EMBL" id="RVU41422.1"/>
    </source>
</evidence>
<evidence type="ECO:0000256" key="3">
    <source>
        <dbReference type="PROSITE-ProRule" id="PRU00339"/>
    </source>
</evidence>
<keyword evidence="5" id="KW-0732">Signal</keyword>
<sequence>MMPRRLIPPCTLAASLALLLGGCAGTSPSLITTEPPAPHESPHEDSIDATAELHDILTFLSETHGSDLESVKARLKTLTRHAPSFAQAHFNLGLVAHISAEPDQARDHYTRALALDPKLAAAHINLGILAIDARNDGQAQRHFETALQRSPANPIARENLTTLLTTLLSTHKNAPHLRPRLVRLVEKGGAQWTLGERDAALTTFRQALDVYDALDDDQQRRHLELAAHAAWMLAEDAHERALAMKIDATQGDALTAQTREKMAAHQEAIVRFEHVLSFNHPQWTVAALVRIGEGPRDFSESFRRSAVPAQLSEEQHVIYRRMLEDRAAQITEHAYNAFTTALQTAQNTGIISAFTYNAAFARYELDPTTHVKPRALPFAGQPRSDGFTLHGFLALPPDTGEDESGEDESEDIDEIEAQIRRLLS</sequence>
<keyword evidence="1" id="KW-0677">Repeat</keyword>
<dbReference type="PANTHER" id="PTHR44809">
    <property type="match status" value="1"/>
</dbReference>
<dbReference type="PROSITE" id="PS51257">
    <property type="entry name" value="PROKAR_LIPOPROTEIN"/>
    <property type="match status" value="1"/>
</dbReference>
<keyword evidence="7" id="KW-1185">Reference proteome</keyword>
<protein>
    <submittedName>
        <fullName evidence="6">Tetratricopeptide repeat protein</fullName>
    </submittedName>
</protein>
<feature type="region of interest" description="Disordered" evidence="4">
    <location>
        <begin position="394"/>
        <end position="414"/>
    </location>
</feature>
<dbReference type="InterPro" id="IPR011990">
    <property type="entry name" value="TPR-like_helical_dom_sf"/>
</dbReference>
<dbReference type="InterPro" id="IPR019734">
    <property type="entry name" value="TPR_rpt"/>
</dbReference>
<dbReference type="RefSeq" id="WP_127781298.1">
    <property type="nucleotide sequence ID" value="NZ_SADD01000018.1"/>
</dbReference>
<evidence type="ECO:0000256" key="5">
    <source>
        <dbReference type="SAM" id="SignalP"/>
    </source>
</evidence>